<feature type="compositionally biased region" description="Basic and acidic residues" evidence="1">
    <location>
        <begin position="112"/>
        <end position="123"/>
    </location>
</feature>
<name>A0A8H7AP19_9EURO</name>
<dbReference type="Proteomes" id="UP000606974">
    <property type="component" value="Unassembled WGS sequence"/>
</dbReference>
<dbReference type="AlphaFoldDB" id="A0A8H7AP19"/>
<gene>
    <name evidence="2" type="ORF">GJ744_000859</name>
</gene>
<dbReference type="EMBL" id="JAACFV010000011">
    <property type="protein sequence ID" value="KAF7512598.1"/>
    <property type="molecule type" value="Genomic_DNA"/>
</dbReference>
<feature type="compositionally biased region" description="Basic and acidic residues" evidence="1">
    <location>
        <begin position="61"/>
        <end position="71"/>
    </location>
</feature>
<protein>
    <submittedName>
        <fullName evidence="2">Uncharacterized protein</fullName>
    </submittedName>
</protein>
<proteinExistence type="predicted"/>
<evidence type="ECO:0000313" key="3">
    <source>
        <dbReference type="Proteomes" id="UP000606974"/>
    </source>
</evidence>
<feature type="region of interest" description="Disordered" evidence="1">
    <location>
        <begin position="24"/>
        <end position="206"/>
    </location>
</feature>
<sequence>MISEHLRAIAKDAVERGLVHPDFKISCSNYYPPKGPKTGREQRSAPSAKKRARREGDEDDMMHTTDDEVVKTKKTKRGGATKTDGGYLTPPSITRFRTRSTIAAVAGATGGLDKKAGNDRNDSDSDSDSDSLADLGDTPTRADANKQRTQPKRRSRDVRKDYTEDCATGELNESDEDFDPFKMRQEQEKQAKRQRARCYADNYDSD</sequence>
<evidence type="ECO:0000256" key="1">
    <source>
        <dbReference type="SAM" id="MobiDB-lite"/>
    </source>
</evidence>
<keyword evidence="3" id="KW-1185">Reference proteome</keyword>
<dbReference type="OrthoDB" id="10464457at2759"/>
<evidence type="ECO:0000313" key="2">
    <source>
        <dbReference type="EMBL" id="KAF7512598.1"/>
    </source>
</evidence>
<comment type="caution">
    <text evidence="2">The sequence shown here is derived from an EMBL/GenBank/DDBJ whole genome shotgun (WGS) entry which is preliminary data.</text>
</comment>
<feature type="compositionally biased region" description="Basic and acidic residues" evidence="1">
    <location>
        <begin position="179"/>
        <end position="191"/>
    </location>
</feature>
<reference evidence="2" key="1">
    <citation type="submission" date="2020-02" db="EMBL/GenBank/DDBJ databases">
        <authorList>
            <person name="Palmer J.M."/>
        </authorList>
    </citation>
    <scope>NUCLEOTIDE SEQUENCE</scope>
    <source>
        <strain evidence="2">EPUS1.4</strain>
        <tissue evidence="2">Thallus</tissue>
    </source>
</reference>
<organism evidence="2 3">
    <name type="scientific">Endocarpon pusillum</name>
    <dbReference type="NCBI Taxonomy" id="364733"/>
    <lineage>
        <taxon>Eukaryota</taxon>
        <taxon>Fungi</taxon>
        <taxon>Dikarya</taxon>
        <taxon>Ascomycota</taxon>
        <taxon>Pezizomycotina</taxon>
        <taxon>Eurotiomycetes</taxon>
        <taxon>Chaetothyriomycetidae</taxon>
        <taxon>Verrucariales</taxon>
        <taxon>Verrucariaceae</taxon>
        <taxon>Endocarpon</taxon>
    </lineage>
</organism>
<accession>A0A8H7AP19</accession>